<feature type="compositionally biased region" description="Basic and acidic residues" evidence="1">
    <location>
        <begin position="116"/>
        <end position="129"/>
    </location>
</feature>
<keyword evidence="3" id="KW-1185">Reference proteome</keyword>
<evidence type="ECO:0000313" key="2">
    <source>
        <dbReference type="EMBL" id="KAF2154799.1"/>
    </source>
</evidence>
<protein>
    <submittedName>
        <fullName evidence="2">Uncharacterized protein</fullName>
    </submittedName>
</protein>
<sequence length="453" mass="50090">MGTSHSKSHSQNDDQVKAVRRQIGKRSSINFLQRLESRPLPPRPVSFAARTTEPDAELLFQAPLRPLTSHPMTQPSSFPALSPSSTATVVRAKDYLSPELAEDLVEVPKSELTAEHLGDQEDHVSETSVDKVPVQTTAPNYQSDGDDSSNGSHENYSVPLETPQLSDGSTTDEPQEIHESDPMLEDPFDDNEGSEPGTPVARALVVPLTPVLRMPTPLAQDSPTRYGFNEAMETARVAVTREMHKKRASTGPELFRQALDLQISSGFVNSIVEPATIPMPAKKPVAVDAVPCRVYRPPRSRYPPSEIFRRAQLKYHPLPPPRAKEFSPRTARLLRRGWPQNLVRDDITPVQNVRYALALPLTHTQRFCPGGHGSWHETSNFLYPVECAICLCASDCPTDTAVSWMCELCHVRICAECRAVFDSAGIVGLMDRFADGSDTIEAKKAKMNRRSVV</sequence>
<comment type="caution">
    <text evidence="2">The sequence shown here is derived from an EMBL/GenBank/DDBJ whole genome shotgun (WGS) entry which is preliminary data.</text>
</comment>
<dbReference type="OrthoDB" id="3924390at2759"/>
<feature type="compositionally biased region" description="Acidic residues" evidence="1">
    <location>
        <begin position="182"/>
        <end position="193"/>
    </location>
</feature>
<dbReference type="AlphaFoldDB" id="A0A9P4MM31"/>
<feature type="compositionally biased region" description="Polar residues" evidence="1">
    <location>
        <begin position="134"/>
        <end position="155"/>
    </location>
</feature>
<organism evidence="2 3">
    <name type="scientific">Myriangium duriaei CBS 260.36</name>
    <dbReference type="NCBI Taxonomy" id="1168546"/>
    <lineage>
        <taxon>Eukaryota</taxon>
        <taxon>Fungi</taxon>
        <taxon>Dikarya</taxon>
        <taxon>Ascomycota</taxon>
        <taxon>Pezizomycotina</taxon>
        <taxon>Dothideomycetes</taxon>
        <taxon>Dothideomycetidae</taxon>
        <taxon>Myriangiales</taxon>
        <taxon>Myriangiaceae</taxon>
        <taxon>Myriangium</taxon>
    </lineage>
</organism>
<name>A0A9P4MM31_9PEZI</name>
<dbReference type="Proteomes" id="UP000799439">
    <property type="component" value="Unassembled WGS sequence"/>
</dbReference>
<accession>A0A9P4MM31</accession>
<feature type="compositionally biased region" description="Polar residues" evidence="1">
    <location>
        <begin position="163"/>
        <end position="172"/>
    </location>
</feature>
<feature type="region of interest" description="Disordered" evidence="1">
    <location>
        <begin position="1"/>
        <end position="89"/>
    </location>
</feature>
<evidence type="ECO:0000256" key="1">
    <source>
        <dbReference type="SAM" id="MobiDB-lite"/>
    </source>
</evidence>
<feature type="compositionally biased region" description="Polar residues" evidence="1">
    <location>
        <begin position="70"/>
        <end position="88"/>
    </location>
</feature>
<feature type="region of interest" description="Disordered" evidence="1">
    <location>
        <begin position="116"/>
        <end position="199"/>
    </location>
</feature>
<reference evidence="2" key="1">
    <citation type="journal article" date="2020" name="Stud. Mycol.">
        <title>101 Dothideomycetes genomes: a test case for predicting lifestyles and emergence of pathogens.</title>
        <authorList>
            <person name="Haridas S."/>
            <person name="Albert R."/>
            <person name="Binder M."/>
            <person name="Bloem J."/>
            <person name="Labutti K."/>
            <person name="Salamov A."/>
            <person name="Andreopoulos B."/>
            <person name="Baker S."/>
            <person name="Barry K."/>
            <person name="Bills G."/>
            <person name="Bluhm B."/>
            <person name="Cannon C."/>
            <person name="Castanera R."/>
            <person name="Culley D."/>
            <person name="Daum C."/>
            <person name="Ezra D."/>
            <person name="Gonzalez J."/>
            <person name="Henrissat B."/>
            <person name="Kuo A."/>
            <person name="Liang C."/>
            <person name="Lipzen A."/>
            <person name="Lutzoni F."/>
            <person name="Magnuson J."/>
            <person name="Mondo S."/>
            <person name="Nolan M."/>
            <person name="Ohm R."/>
            <person name="Pangilinan J."/>
            <person name="Park H.-J."/>
            <person name="Ramirez L."/>
            <person name="Alfaro M."/>
            <person name="Sun H."/>
            <person name="Tritt A."/>
            <person name="Yoshinaga Y."/>
            <person name="Zwiers L.-H."/>
            <person name="Turgeon B."/>
            <person name="Goodwin S."/>
            <person name="Spatafora J."/>
            <person name="Crous P."/>
            <person name="Grigoriev I."/>
        </authorList>
    </citation>
    <scope>NUCLEOTIDE SEQUENCE</scope>
    <source>
        <strain evidence="2">CBS 260.36</strain>
    </source>
</reference>
<proteinExistence type="predicted"/>
<dbReference type="EMBL" id="ML996083">
    <property type="protein sequence ID" value="KAF2154799.1"/>
    <property type="molecule type" value="Genomic_DNA"/>
</dbReference>
<evidence type="ECO:0000313" key="3">
    <source>
        <dbReference type="Proteomes" id="UP000799439"/>
    </source>
</evidence>
<gene>
    <name evidence="2" type="ORF">K461DRAFT_291712</name>
</gene>